<organism evidence="1 2">
    <name type="scientific">Rhodopirellula europaea 6C</name>
    <dbReference type="NCBI Taxonomy" id="1263867"/>
    <lineage>
        <taxon>Bacteria</taxon>
        <taxon>Pseudomonadati</taxon>
        <taxon>Planctomycetota</taxon>
        <taxon>Planctomycetia</taxon>
        <taxon>Pirellulales</taxon>
        <taxon>Pirellulaceae</taxon>
        <taxon>Rhodopirellula</taxon>
    </lineage>
</organism>
<dbReference type="PATRIC" id="fig|1263867.3.peg.6459"/>
<protein>
    <submittedName>
        <fullName evidence="1">Uncharacterized protein</fullName>
    </submittedName>
</protein>
<dbReference type="AlphaFoldDB" id="M2ATH4"/>
<proteinExistence type="predicted"/>
<gene>
    <name evidence="1" type="ORF">RE6C_06029</name>
</gene>
<keyword evidence="2" id="KW-1185">Reference proteome</keyword>
<evidence type="ECO:0000313" key="2">
    <source>
        <dbReference type="Proteomes" id="UP000011529"/>
    </source>
</evidence>
<dbReference type="Proteomes" id="UP000011529">
    <property type="component" value="Unassembled WGS sequence"/>
</dbReference>
<accession>M2ATH4</accession>
<reference evidence="1" key="1">
    <citation type="submission" date="2012-11" db="EMBL/GenBank/DDBJ databases">
        <title>Permanent draft genomes of Rhodopirellula europaea strain SH398 and 6C.</title>
        <authorList>
            <person name="Richter M."/>
            <person name="Richter-Heitmann T."/>
            <person name="Frank C."/>
            <person name="Harder J."/>
            <person name="Glockner F.O."/>
        </authorList>
    </citation>
    <scope>NUCLEOTIDE SEQUENCE</scope>
    <source>
        <strain evidence="1">6C</strain>
    </source>
</reference>
<reference evidence="1" key="2">
    <citation type="journal article" date="2013" name="Mar. Genomics">
        <title>Expression of sulfatases in Rhodopirellula baltica and the diversity of sulfatases in the genus Rhodopirellula.</title>
        <authorList>
            <person name="Wegner C.E."/>
            <person name="Richter-Heitmann T."/>
            <person name="Klindworth A."/>
            <person name="Klockow C."/>
            <person name="Richter M."/>
            <person name="Achstetter T."/>
            <person name="Glockner F.O."/>
            <person name="Harder J."/>
        </authorList>
    </citation>
    <scope>NUCLEOTIDE SEQUENCE [LARGE SCALE GENOMIC DNA]</scope>
    <source>
        <strain evidence="1">6C</strain>
    </source>
</reference>
<dbReference type="EMBL" id="ANMO01000269">
    <property type="protein sequence ID" value="EMB13309.1"/>
    <property type="molecule type" value="Genomic_DNA"/>
</dbReference>
<name>M2ATH4_9BACT</name>
<comment type="caution">
    <text evidence="1">The sequence shown here is derived from an EMBL/GenBank/DDBJ whole genome shotgun (WGS) entry which is preliminary data.</text>
</comment>
<sequence>MRFHFQTLIPAGISSSAKSFHGESDETYFDHRGKRIDRDRIAGSLSKR</sequence>
<evidence type="ECO:0000313" key="1">
    <source>
        <dbReference type="EMBL" id="EMB13309.1"/>
    </source>
</evidence>